<evidence type="ECO:0000313" key="2">
    <source>
        <dbReference type="EMBL" id="MWG36317.1"/>
    </source>
</evidence>
<dbReference type="OrthoDB" id="343158at2157"/>
<dbReference type="RefSeq" id="WP_158205978.1">
    <property type="nucleotide sequence ID" value="NZ_WSZK01000034.1"/>
</dbReference>
<keyword evidence="3" id="KW-1185">Reference proteome</keyword>
<evidence type="ECO:0000256" key="1">
    <source>
        <dbReference type="SAM" id="MobiDB-lite"/>
    </source>
</evidence>
<reference evidence="2 3" key="1">
    <citation type="submission" date="2019-12" db="EMBL/GenBank/DDBJ databases">
        <title>Halocatena pleomorpha gen. nov. sp. nov., an extremely halophilic archaeon of family Halobacteriaceae isolated from saltpan soil.</title>
        <authorList>
            <person name="Pal Y."/>
            <person name="Verma A."/>
            <person name="Krishnamurthi S."/>
            <person name="Kumar P."/>
        </authorList>
    </citation>
    <scope>NUCLEOTIDE SEQUENCE [LARGE SCALE GENOMIC DNA]</scope>
    <source>
        <strain evidence="2 3">JCM 16495</strain>
    </source>
</reference>
<accession>A0A6B0GSM6</accession>
<comment type="caution">
    <text evidence="2">The sequence shown here is derived from an EMBL/GenBank/DDBJ whole genome shotgun (WGS) entry which is preliminary data.</text>
</comment>
<dbReference type="AlphaFoldDB" id="A0A6B0GSM6"/>
<organism evidence="2 3">
    <name type="scientific">Halomarina oriensis</name>
    <dbReference type="NCBI Taxonomy" id="671145"/>
    <lineage>
        <taxon>Archaea</taxon>
        <taxon>Methanobacteriati</taxon>
        <taxon>Methanobacteriota</taxon>
        <taxon>Stenosarchaea group</taxon>
        <taxon>Halobacteria</taxon>
        <taxon>Halobacteriales</taxon>
        <taxon>Natronomonadaceae</taxon>
        <taxon>Halomarina</taxon>
    </lineage>
</organism>
<feature type="region of interest" description="Disordered" evidence="1">
    <location>
        <begin position="1"/>
        <end position="20"/>
    </location>
</feature>
<dbReference type="EMBL" id="WSZK01000034">
    <property type="protein sequence ID" value="MWG36317.1"/>
    <property type="molecule type" value="Genomic_DNA"/>
</dbReference>
<protein>
    <submittedName>
        <fullName evidence="2">Uncharacterized protein</fullName>
    </submittedName>
</protein>
<evidence type="ECO:0000313" key="3">
    <source>
        <dbReference type="Proteomes" id="UP000451471"/>
    </source>
</evidence>
<proteinExistence type="predicted"/>
<dbReference type="Proteomes" id="UP000451471">
    <property type="component" value="Unassembled WGS sequence"/>
</dbReference>
<sequence length="100" mass="11195">MTQNHSYDTPQRGATNWDVPLNGNFEALDTDVEIRDRDTNKGNYEPKRGSKFLATDTKNVYLGDGSQWQFFATMGGIEGRIFVQSSEPNGSEGDVWIDTS</sequence>
<gene>
    <name evidence="2" type="ORF">GQS65_17820</name>
</gene>
<feature type="compositionally biased region" description="Polar residues" evidence="1">
    <location>
        <begin position="1"/>
        <end position="14"/>
    </location>
</feature>
<name>A0A6B0GSM6_9EURY</name>